<keyword evidence="2" id="KW-1185">Reference proteome</keyword>
<evidence type="ECO:0000313" key="1">
    <source>
        <dbReference type="EMBL" id="KAJ8621478.1"/>
    </source>
</evidence>
<comment type="caution">
    <text evidence="1">The sequence shown here is derived from an EMBL/GenBank/DDBJ whole genome shotgun (WGS) entry which is preliminary data.</text>
</comment>
<dbReference type="EMBL" id="CM056817">
    <property type="protein sequence ID" value="KAJ8621478.1"/>
    <property type="molecule type" value="Genomic_DNA"/>
</dbReference>
<accession>A0ACC2KKL6</accession>
<sequence length="707" mass="80591">MDLSDSTKIVLDRIQKLEPDNVSKIIGYLLLQDEGGREMIRLAFSPDHILHSLINKAKVELGLSPRPPVSVPIPTASINLATPISDHPLQFPHRSFSSPATFRAAPYWDPQIVTDQQPIHNVDFVPSIYADLIGDEYRHHNQAQFMNLDDQLDPINAVGAEISNNYFYPESVLTNLNARANRRSPSLPEFPVKTCHYFNKGYCKHGTNCRYFHGQAMPESFSQILSMNQNEMVSKDHGLSTGSLEKLELELTELLKSRRGMPVSIASLPMMYYEKYGKNLQADGYLTESQRHGKAGYSLTKLLARLKNSIRLIDRPHGQHSVVLAEDAPRYMEYKSERSDPGGIVAGSRQIYLTFPAESTFTEEDVSNYFKSFGPVQDVRIPCQQKRMFGFVTFMYPETVKLILTKGNPHFVCGARVLVKPYREKSRLVDRKYSEKIEPPAYYHFLDMDPELHSMPRICDNSRLLRKQFIEEHEQVFELERRRLSELHLVSKTLNHPYAIYPMEDLKVAEDHDFTSADRFNYLLDVMNNGSTSEDKARLSTSNYSDPDRKAISLSLISGLMDWALVHRVWDKWASNCIGSSGEPLKAALLLNYDPNGPSRLMSVIAEQQGIKLKPMELSPFLDFIKRNNFQTECFFIGPNEYLVTSVHEHWFCARCVNTLKPAGEGIIVWQTTAFILVVMYDGSIGSASRAMAAMDQLVWQLSRRNL</sequence>
<protein>
    <submittedName>
        <fullName evidence="1">Uncharacterized protein</fullName>
    </submittedName>
</protein>
<proteinExistence type="predicted"/>
<organism evidence="1 2">
    <name type="scientific">Persea americana</name>
    <name type="common">Avocado</name>
    <dbReference type="NCBI Taxonomy" id="3435"/>
    <lineage>
        <taxon>Eukaryota</taxon>
        <taxon>Viridiplantae</taxon>
        <taxon>Streptophyta</taxon>
        <taxon>Embryophyta</taxon>
        <taxon>Tracheophyta</taxon>
        <taxon>Spermatophyta</taxon>
        <taxon>Magnoliopsida</taxon>
        <taxon>Magnoliidae</taxon>
        <taxon>Laurales</taxon>
        <taxon>Lauraceae</taxon>
        <taxon>Persea</taxon>
    </lineage>
</organism>
<name>A0ACC2KKL6_PERAE</name>
<dbReference type="Proteomes" id="UP001234297">
    <property type="component" value="Chromosome 9"/>
</dbReference>
<reference evidence="1 2" key="1">
    <citation type="journal article" date="2022" name="Hortic Res">
        <title>A haplotype resolved chromosomal level avocado genome allows analysis of novel avocado genes.</title>
        <authorList>
            <person name="Nath O."/>
            <person name="Fletcher S.J."/>
            <person name="Hayward A."/>
            <person name="Shaw L.M."/>
            <person name="Masouleh A.K."/>
            <person name="Furtado A."/>
            <person name="Henry R.J."/>
            <person name="Mitter N."/>
        </authorList>
    </citation>
    <scope>NUCLEOTIDE SEQUENCE [LARGE SCALE GENOMIC DNA]</scope>
    <source>
        <strain evidence="2">cv. Hass</strain>
    </source>
</reference>
<evidence type="ECO:0000313" key="2">
    <source>
        <dbReference type="Proteomes" id="UP001234297"/>
    </source>
</evidence>
<gene>
    <name evidence="1" type="ORF">MRB53_030007</name>
</gene>